<dbReference type="EMBL" id="QXDF01000001">
    <property type="protein sequence ID" value="RIA56597.1"/>
    <property type="molecule type" value="Genomic_DNA"/>
</dbReference>
<gene>
    <name evidence="1" type="ORF">BXY53_1703</name>
</gene>
<evidence type="ECO:0008006" key="3">
    <source>
        <dbReference type="Google" id="ProtNLM"/>
    </source>
</evidence>
<dbReference type="Proteomes" id="UP000266273">
    <property type="component" value="Unassembled WGS sequence"/>
</dbReference>
<dbReference type="InterPro" id="IPR007420">
    <property type="entry name" value="DUF465"/>
</dbReference>
<name>A0A397QAT2_9HYPH</name>
<protein>
    <recommendedName>
        <fullName evidence="3">DUF465 domain-containing protein</fullName>
    </recommendedName>
</protein>
<proteinExistence type="predicted"/>
<organism evidence="1 2">
    <name type="scientific">Dichotomicrobium thermohalophilum</name>
    <dbReference type="NCBI Taxonomy" id="933063"/>
    <lineage>
        <taxon>Bacteria</taxon>
        <taxon>Pseudomonadati</taxon>
        <taxon>Pseudomonadota</taxon>
        <taxon>Alphaproteobacteria</taxon>
        <taxon>Hyphomicrobiales</taxon>
        <taxon>Hyphomicrobiaceae</taxon>
        <taxon>Dichotomicrobium</taxon>
    </lineage>
</organism>
<sequence>MALEAHLEGLASKHRELEKQIAAELAHAAHDDLKVAALKREKLRIKDQMERLRMSQNSAA</sequence>
<keyword evidence="2" id="KW-1185">Reference proteome</keyword>
<accession>A0A397QAT2</accession>
<dbReference type="RefSeq" id="WP_119061838.1">
    <property type="nucleotide sequence ID" value="NZ_QXDF01000001.1"/>
</dbReference>
<evidence type="ECO:0000313" key="2">
    <source>
        <dbReference type="Proteomes" id="UP000266273"/>
    </source>
</evidence>
<dbReference type="InterPro" id="IPR038444">
    <property type="entry name" value="DUF465_sf"/>
</dbReference>
<evidence type="ECO:0000313" key="1">
    <source>
        <dbReference type="EMBL" id="RIA56597.1"/>
    </source>
</evidence>
<dbReference type="Pfam" id="PF04325">
    <property type="entry name" value="DUF465"/>
    <property type="match status" value="1"/>
</dbReference>
<dbReference type="AlphaFoldDB" id="A0A397QAT2"/>
<reference evidence="1 2" key="1">
    <citation type="submission" date="2018-08" db="EMBL/GenBank/DDBJ databases">
        <title>Genomic Encyclopedia of Archaeal and Bacterial Type Strains, Phase II (KMG-II): from individual species to whole genera.</title>
        <authorList>
            <person name="Goeker M."/>
        </authorList>
    </citation>
    <scope>NUCLEOTIDE SEQUENCE [LARGE SCALE GENOMIC DNA]</scope>
    <source>
        <strain evidence="1 2">DSM 5002</strain>
    </source>
</reference>
<dbReference type="Gene3D" id="6.10.280.50">
    <property type="match status" value="1"/>
</dbReference>
<comment type="caution">
    <text evidence="1">The sequence shown here is derived from an EMBL/GenBank/DDBJ whole genome shotgun (WGS) entry which is preliminary data.</text>
</comment>